<feature type="transmembrane region" description="Helical" evidence="7">
    <location>
        <begin position="138"/>
        <end position="162"/>
    </location>
</feature>
<dbReference type="GO" id="GO:0022857">
    <property type="term" value="F:transmembrane transporter activity"/>
    <property type="evidence" value="ECO:0007669"/>
    <property type="project" value="InterPro"/>
</dbReference>
<accession>A0A9N9ZI70</accession>
<feature type="domain" description="Major facilitator superfamily (MFS) profile" evidence="8">
    <location>
        <begin position="11"/>
        <end position="485"/>
    </location>
</feature>
<keyword evidence="3 7" id="KW-0812">Transmembrane</keyword>
<keyword evidence="4 7" id="KW-1133">Transmembrane helix</keyword>
<feature type="transmembrane region" description="Helical" evidence="7">
    <location>
        <begin position="105"/>
        <end position="126"/>
    </location>
</feature>
<dbReference type="GO" id="GO:0016020">
    <property type="term" value="C:membrane"/>
    <property type="evidence" value="ECO:0007669"/>
    <property type="project" value="UniProtKB-SubCell"/>
</dbReference>
<evidence type="ECO:0000313" key="10">
    <source>
        <dbReference type="Proteomes" id="UP000775872"/>
    </source>
</evidence>
<sequence length="495" mass="53077">MATREPFPTQQLAILALCRLAEPIAFASILAYNYPYVRDIRGSPDNAAFYAGLLVSAFAVTEASTAVLWGMLSDRCGRKPIVLSGLLGVALSSLVFGLAENYWLALAARAIGGLLNGNVSVMQTMVAEMVKCPEHEPLAYSMIPFMWFFGSIIGSSMGALLAKPALLSPIFKETIFDQYPYLLPNLVAAGFIVFAVAVGTLFLKETRDVTASEKETCSGQDDEESPLLPNGQSSRHQRESVTRVPTAHMLRTSDGVGDSPSDDLVSGTEEITAPKPSPRWNRNMVLLILQLSLASYLQMVYGVLMPIYLVDAPSPGAAEGQFDPRGGIGFSVRQVGGVMSVNGFVAIMVQGVIFTPFVRRVGIWKSFVWLTVFAPLSYAVVPLITMVPRSHTLAAIYSNLVLQNFMNIIIYPCLLILLKDATPSLSILGQVNGVAMACCSGARTIAPPLAGYVYGAGGSAAGWWSITLVAVIAGLLVPTIRRPALAEEVRDESGD</sequence>
<dbReference type="PANTHER" id="PTHR23504:SF2">
    <property type="entry name" value="TRANSPORTER, PUTATIVE (AFU_ORTHOLOGUE AFUA_8G04150)-RELATED"/>
    <property type="match status" value="1"/>
</dbReference>
<feature type="transmembrane region" description="Helical" evidence="7">
    <location>
        <begin position="330"/>
        <end position="355"/>
    </location>
</feature>
<dbReference type="InterPro" id="IPR011701">
    <property type="entry name" value="MFS"/>
</dbReference>
<evidence type="ECO:0000256" key="7">
    <source>
        <dbReference type="SAM" id="Phobius"/>
    </source>
</evidence>
<evidence type="ECO:0000256" key="3">
    <source>
        <dbReference type="ARBA" id="ARBA00022692"/>
    </source>
</evidence>
<gene>
    <name evidence="9" type="ORF">CSOL1703_00018179</name>
</gene>
<evidence type="ECO:0000313" key="9">
    <source>
        <dbReference type="EMBL" id="CAH0056940.1"/>
    </source>
</evidence>
<dbReference type="Gene3D" id="1.20.1250.20">
    <property type="entry name" value="MFS general substrate transporter like domains"/>
    <property type="match status" value="1"/>
</dbReference>
<feature type="region of interest" description="Disordered" evidence="6">
    <location>
        <begin position="213"/>
        <end position="273"/>
    </location>
</feature>
<proteinExistence type="predicted"/>
<keyword evidence="2" id="KW-0813">Transport</keyword>
<dbReference type="OrthoDB" id="10262656at2759"/>
<dbReference type="PROSITE" id="PS50850">
    <property type="entry name" value="MFS"/>
    <property type="match status" value="1"/>
</dbReference>
<protein>
    <recommendedName>
        <fullName evidence="8">Major facilitator superfamily (MFS) profile domain-containing protein</fullName>
    </recommendedName>
</protein>
<evidence type="ECO:0000256" key="1">
    <source>
        <dbReference type="ARBA" id="ARBA00004141"/>
    </source>
</evidence>
<feature type="transmembrane region" description="Helical" evidence="7">
    <location>
        <begin position="367"/>
        <end position="388"/>
    </location>
</feature>
<name>A0A9N9ZI70_9HYPO</name>
<dbReference type="Proteomes" id="UP000775872">
    <property type="component" value="Unassembled WGS sequence"/>
</dbReference>
<evidence type="ECO:0000259" key="8">
    <source>
        <dbReference type="PROSITE" id="PS50850"/>
    </source>
</evidence>
<feature type="transmembrane region" description="Helical" evidence="7">
    <location>
        <begin position="182"/>
        <end position="203"/>
    </location>
</feature>
<dbReference type="SUPFAM" id="SSF103473">
    <property type="entry name" value="MFS general substrate transporter"/>
    <property type="match status" value="1"/>
</dbReference>
<feature type="transmembrane region" description="Helical" evidence="7">
    <location>
        <begin position="425"/>
        <end position="446"/>
    </location>
</feature>
<feature type="transmembrane region" description="Helical" evidence="7">
    <location>
        <begin position="394"/>
        <end position="418"/>
    </location>
</feature>
<dbReference type="EMBL" id="CABFOC020000067">
    <property type="protein sequence ID" value="CAH0056940.1"/>
    <property type="molecule type" value="Genomic_DNA"/>
</dbReference>
<evidence type="ECO:0000256" key="5">
    <source>
        <dbReference type="ARBA" id="ARBA00023136"/>
    </source>
</evidence>
<dbReference type="InterPro" id="IPR036259">
    <property type="entry name" value="MFS_trans_sf"/>
</dbReference>
<feature type="transmembrane region" description="Helical" evidence="7">
    <location>
        <begin position="285"/>
        <end position="310"/>
    </location>
</feature>
<keyword evidence="10" id="KW-1185">Reference proteome</keyword>
<evidence type="ECO:0000256" key="4">
    <source>
        <dbReference type="ARBA" id="ARBA00022989"/>
    </source>
</evidence>
<evidence type="ECO:0000256" key="2">
    <source>
        <dbReference type="ARBA" id="ARBA00022448"/>
    </source>
</evidence>
<dbReference type="CDD" id="cd17330">
    <property type="entry name" value="MFS_SLC46_TetA_like"/>
    <property type="match status" value="1"/>
</dbReference>
<dbReference type="PANTHER" id="PTHR23504">
    <property type="entry name" value="MAJOR FACILITATOR SUPERFAMILY DOMAIN-CONTAINING PROTEIN 10"/>
    <property type="match status" value="1"/>
</dbReference>
<organism evidence="9 10">
    <name type="scientific">Clonostachys solani</name>
    <dbReference type="NCBI Taxonomy" id="160281"/>
    <lineage>
        <taxon>Eukaryota</taxon>
        <taxon>Fungi</taxon>
        <taxon>Dikarya</taxon>
        <taxon>Ascomycota</taxon>
        <taxon>Pezizomycotina</taxon>
        <taxon>Sordariomycetes</taxon>
        <taxon>Hypocreomycetidae</taxon>
        <taxon>Hypocreales</taxon>
        <taxon>Bionectriaceae</taxon>
        <taxon>Clonostachys</taxon>
    </lineage>
</organism>
<dbReference type="Pfam" id="PF07690">
    <property type="entry name" value="MFS_1"/>
    <property type="match status" value="1"/>
</dbReference>
<feature type="transmembrane region" description="Helical" evidence="7">
    <location>
        <begin position="12"/>
        <end position="35"/>
    </location>
</feature>
<reference evidence="9" key="1">
    <citation type="submission" date="2021-10" db="EMBL/GenBank/DDBJ databases">
        <authorList>
            <person name="Piombo E."/>
        </authorList>
    </citation>
    <scope>NUCLEOTIDE SEQUENCE</scope>
</reference>
<feature type="transmembrane region" description="Helical" evidence="7">
    <location>
        <begin position="47"/>
        <end position="69"/>
    </location>
</feature>
<evidence type="ECO:0000256" key="6">
    <source>
        <dbReference type="SAM" id="MobiDB-lite"/>
    </source>
</evidence>
<comment type="subcellular location">
    <subcellularLocation>
        <location evidence="1">Membrane</location>
        <topology evidence="1">Multi-pass membrane protein</topology>
    </subcellularLocation>
</comment>
<keyword evidence="5 7" id="KW-0472">Membrane</keyword>
<feature type="transmembrane region" description="Helical" evidence="7">
    <location>
        <begin position="452"/>
        <end position="477"/>
    </location>
</feature>
<feature type="transmembrane region" description="Helical" evidence="7">
    <location>
        <begin position="81"/>
        <end position="99"/>
    </location>
</feature>
<dbReference type="AlphaFoldDB" id="A0A9N9ZI70"/>
<dbReference type="InterPro" id="IPR020846">
    <property type="entry name" value="MFS_dom"/>
</dbReference>
<comment type="caution">
    <text evidence="9">The sequence shown here is derived from an EMBL/GenBank/DDBJ whole genome shotgun (WGS) entry which is preliminary data.</text>
</comment>